<dbReference type="Pfam" id="PF00528">
    <property type="entry name" value="BPD_transp_1"/>
    <property type="match status" value="1"/>
</dbReference>
<dbReference type="Gene3D" id="1.10.3720.10">
    <property type="entry name" value="MetI-like"/>
    <property type="match status" value="1"/>
</dbReference>
<reference evidence="7 8" key="1">
    <citation type="submission" date="2019-12" db="EMBL/GenBank/DDBJ databases">
        <title>Deinococcus sp. HMF7620 Genome sequencing and assembly.</title>
        <authorList>
            <person name="Kang H."/>
            <person name="Kim H."/>
            <person name="Joh K."/>
        </authorList>
    </citation>
    <scope>NUCLEOTIDE SEQUENCE [LARGE SCALE GENOMIC DNA]</scope>
    <source>
        <strain evidence="7 8">HMF7620</strain>
    </source>
</reference>
<keyword evidence="8" id="KW-1185">Reference proteome</keyword>
<feature type="transmembrane region" description="Helical" evidence="5">
    <location>
        <begin position="233"/>
        <end position="254"/>
    </location>
</feature>
<keyword evidence="4 5" id="KW-0472">Membrane</keyword>
<dbReference type="Proteomes" id="UP000483286">
    <property type="component" value="Unassembled WGS sequence"/>
</dbReference>
<evidence type="ECO:0000256" key="2">
    <source>
        <dbReference type="ARBA" id="ARBA00022692"/>
    </source>
</evidence>
<feature type="transmembrane region" description="Helical" evidence="5">
    <location>
        <begin position="205"/>
        <end position="227"/>
    </location>
</feature>
<dbReference type="PANTHER" id="PTHR43839:SF3">
    <property type="entry name" value="OLIGOPEPTIDE ABC TRANSPORTER, PERMEASE PROTEIN"/>
    <property type="match status" value="1"/>
</dbReference>
<evidence type="ECO:0000313" key="8">
    <source>
        <dbReference type="Proteomes" id="UP000483286"/>
    </source>
</evidence>
<dbReference type="Pfam" id="PF12911">
    <property type="entry name" value="OppC_N"/>
    <property type="match status" value="1"/>
</dbReference>
<gene>
    <name evidence="7" type="ORF">GO986_10105</name>
</gene>
<evidence type="ECO:0000256" key="1">
    <source>
        <dbReference type="ARBA" id="ARBA00004141"/>
    </source>
</evidence>
<dbReference type="AlphaFoldDB" id="A0A7C9LR63"/>
<evidence type="ECO:0000256" key="3">
    <source>
        <dbReference type="ARBA" id="ARBA00022989"/>
    </source>
</evidence>
<sequence length="374" mass="40798">MTALPSPTASPAPARRQTPLALALRRFRRSRAGVLSAWVLGALYLVALLAGFLAPYSITAQHEEAPYQRPQAVHLVHEGQLTRPFVYGFRKTRDPVTFASTFSEDRTRPLPILFFVRGDDPAEFGYSFLGVFRSQWHLFGVKDGTYFPLGSDKFGRDLFSRMLVGSQVSLTVGLIGILISFAIGIVLGGVSGYYGGWVDGLIQRLVEVLLSFPRLPILLALSTIIPARWPSTWVYLGIVAVLALIGWAGLARVVRGQVLGARGVDYVQAARALGSSDLRVILRHIMPNLSSFLIVTATLALPGYILGESALSFLGLGIKEPMTSWGLLLKDAQNFETLSLYPWLLLPGVLIVVSVLAFNFLGDALRDAADTQSR</sequence>
<dbReference type="PROSITE" id="PS50928">
    <property type="entry name" value="ABC_TM1"/>
    <property type="match status" value="1"/>
</dbReference>
<dbReference type="InterPro" id="IPR000515">
    <property type="entry name" value="MetI-like"/>
</dbReference>
<feature type="transmembrane region" description="Helical" evidence="5">
    <location>
        <begin position="168"/>
        <end position="193"/>
    </location>
</feature>
<keyword evidence="3 5" id="KW-1133">Transmembrane helix</keyword>
<dbReference type="CDD" id="cd06261">
    <property type="entry name" value="TM_PBP2"/>
    <property type="match status" value="1"/>
</dbReference>
<dbReference type="SUPFAM" id="SSF161098">
    <property type="entry name" value="MetI-like"/>
    <property type="match status" value="1"/>
</dbReference>
<proteinExistence type="inferred from homology"/>
<comment type="caution">
    <text evidence="7">The sequence shown here is derived from an EMBL/GenBank/DDBJ whole genome shotgun (WGS) entry which is preliminary data.</text>
</comment>
<feature type="domain" description="ABC transmembrane type-1" evidence="6">
    <location>
        <begin position="166"/>
        <end position="362"/>
    </location>
</feature>
<dbReference type="InterPro" id="IPR035906">
    <property type="entry name" value="MetI-like_sf"/>
</dbReference>
<keyword evidence="2 5" id="KW-0812">Transmembrane</keyword>
<protein>
    <submittedName>
        <fullName evidence="7">ABC transporter permease subunit</fullName>
    </submittedName>
</protein>
<evidence type="ECO:0000256" key="4">
    <source>
        <dbReference type="ARBA" id="ARBA00023136"/>
    </source>
</evidence>
<dbReference type="GO" id="GO:0055085">
    <property type="term" value="P:transmembrane transport"/>
    <property type="evidence" value="ECO:0007669"/>
    <property type="project" value="InterPro"/>
</dbReference>
<dbReference type="InterPro" id="IPR025966">
    <property type="entry name" value="OppC_N"/>
</dbReference>
<organism evidence="7 8">
    <name type="scientific">Deinococcus arboris</name>
    <dbReference type="NCBI Taxonomy" id="2682977"/>
    <lineage>
        <taxon>Bacteria</taxon>
        <taxon>Thermotogati</taxon>
        <taxon>Deinococcota</taxon>
        <taxon>Deinococci</taxon>
        <taxon>Deinococcales</taxon>
        <taxon>Deinococcaceae</taxon>
        <taxon>Deinococcus</taxon>
    </lineage>
</organism>
<evidence type="ECO:0000256" key="5">
    <source>
        <dbReference type="RuleBase" id="RU363032"/>
    </source>
</evidence>
<dbReference type="EMBL" id="WQLB01000011">
    <property type="protein sequence ID" value="MVN87121.1"/>
    <property type="molecule type" value="Genomic_DNA"/>
</dbReference>
<dbReference type="PANTHER" id="PTHR43839">
    <property type="entry name" value="OPPC IN A BINDING PROTEIN-DEPENDENT TRANSPORT SYSTEM"/>
    <property type="match status" value="1"/>
</dbReference>
<comment type="similarity">
    <text evidence="5">Belongs to the binding-protein-dependent transport system permease family.</text>
</comment>
<evidence type="ECO:0000259" key="6">
    <source>
        <dbReference type="PROSITE" id="PS50928"/>
    </source>
</evidence>
<name>A0A7C9LR63_9DEIO</name>
<evidence type="ECO:0000313" key="7">
    <source>
        <dbReference type="EMBL" id="MVN87121.1"/>
    </source>
</evidence>
<keyword evidence="5" id="KW-0813">Transport</keyword>
<dbReference type="GO" id="GO:0005886">
    <property type="term" value="C:plasma membrane"/>
    <property type="evidence" value="ECO:0007669"/>
    <property type="project" value="UniProtKB-SubCell"/>
</dbReference>
<accession>A0A7C9LR63</accession>
<feature type="transmembrane region" description="Helical" evidence="5">
    <location>
        <begin position="292"/>
        <end position="318"/>
    </location>
</feature>
<feature type="transmembrane region" description="Helical" evidence="5">
    <location>
        <begin position="35"/>
        <end position="58"/>
    </location>
</feature>
<comment type="subcellular location">
    <subcellularLocation>
        <location evidence="5">Cell membrane</location>
        <topology evidence="5">Multi-pass membrane protein</topology>
    </subcellularLocation>
    <subcellularLocation>
        <location evidence="1">Membrane</location>
        <topology evidence="1">Multi-pass membrane protein</topology>
    </subcellularLocation>
</comment>
<dbReference type="RefSeq" id="WP_157459170.1">
    <property type="nucleotide sequence ID" value="NZ_WQLB01000011.1"/>
</dbReference>
<feature type="transmembrane region" description="Helical" evidence="5">
    <location>
        <begin position="338"/>
        <end position="361"/>
    </location>
</feature>